<dbReference type="HOGENOM" id="CLU_002678_49_8_1"/>
<organism evidence="5 6">
    <name type="scientific">Loxodonta africana</name>
    <name type="common">African elephant</name>
    <dbReference type="NCBI Taxonomy" id="9785"/>
    <lineage>
        <taxon>Eukaryota</taxon>
        <taxon>Metazoa</taxon>
        <taxon>Chordata</taxon>
        <taxon>Craniata</taxon>
        <taxon>Vertebrata</taxon>
        <taxon>Euteleostomi</taxon>
        <taxon>Mammalia</taxon>
        <taxon>Eutheria</taxon>
        <taxon>Afrotheria</taxon>
        <taxon>Proboscidea</taxon>
        <taxon>Elephantidae</taxon>
        <taxon>Loxodonta</taxon>
    </lineage>
</organism>
<feature type="compositionally biased region" description="Basic and acidic residues" evidence="3">
    <location>
        <begin position="333"/>
        <end position="344"/>
    </location>
</feature>
<proteinExistence type="predicted"/>
<evidence type="ECO:0000256" key="2">
    <source>
        <dbReference type="PROSITE-ProRule" id="PRU00187"/>
    </source>
</evidence>
<accession>G3T3H6</accession>
<evidence type="ECO:0000256" key="1">
    <source>
        <dbReference type="ARBA" id="ARBA00023242"/>
    </source>
</evidence>
<feature type="region of interest" description="Disordered" evidence="3">
    <location>
        <begin position="446"/>
        <end position="477"/>
    </location>
</feature>
<reference evidence="5" key="3">
    <citation type="submission" date="2025-09" db="UniProtKB">
        <authorList>
            <consortium name="Ensembl"/>
        </authorList>
    </citation>
    <scope>IDENTIFICATION</scope>
    <source>
        <strain evidence="5">Isolate ISIS603380</strain>
    </source>
</reference>
<comment type="subcellular location">
    <subcellularLocation>
        <location evidence="2">Nucleus</location>
    </subcellularLocation>
</comment>
<dbReference type="InterPro" id="IPR003309">
    <property type="entry name" value="SCAN_dom"/>
</dbReference>
<dbReference type="Proteomes" id="UP000007646">
    <property type="component" value="Unassembled WGS sequence"/>
</dbReference>
<dbReference type="PANTHER" id="PTHR45935:SF32">
    <property type="entry name" value="ZINC FINGER AND SCAN DOMAIN CONTAINING 18"/>
    <property type="match status" value="1"/>
</dbReference>
<dbReference type="InParanoid" id="G3T3H6"/>
<dbReference type="FunFam" id="1.10.4020.10:FF:000001">
    <property type="entry name" value="zinc finger protein 263 isoform X1"/>
    <property type="match status" value="1"/>
</dbReference>
<dbReference type="PANTHER" id="PTHR45935">
    <property type="entry name" value="PROTEIN ZBED8-RELATED"/>
    <property type="match status" value="1"/>
</dbReference>
<dbReference type="PROSITE" id="PS50804">
    <property type="entry name" value="SCAN_BOX"/>
    <property type="match status" value="1"/>
</dbReference>
<protein>
    <recommendedName>
        <fullName evidence="4">SCAN box domain-containing protein</fullName>
    </recommendedName>
</protein>
<keyword evidence="1 2" id="KW-0539">Nucleus</keyword>
<evidence type="ECO:0000313" key="5">
    <source>
        <dbReference type="Ensembl" id="ENSLAFP00000007807.3"/>
    </source>
</evidence>
<dbReference type="InterPro" id="IPR050916">
    <property type="entry name" value="SCAN-C2H2_zinc_finger"/>
</dbReference>
<dbReference type="InterPro" id="IPR038269">
    <property type="entry name" value="SCAN_sf"/>
</dbReference>
<dbReference type="GO" id="GO:0005634">
    <property type="term" value="C:nucleus"/>
    <property type="evidence" value="ECO:0007669"/>
    <property type="project" value="UniProtKB-SubCell"/>
</dbReference>
<dbReference type="GeneTree" id="ENSGT00940000163034"/>
<evidence type="ECO:0000256" key="3">
    <source>
        <dbReference type="SAM" id="MobiDB-lite"/>
    </source>
</evidence>
<dbReference type="AlphaFoldDB" id="G3T3H6"/>
<dbReference type="Ensembl" id="ENSLAFT00000009315.3">
    <property type="protein sequence ID" value="ENSLAFP00000007807.3"/>
    <property type="gene ID" value="ENSLAFG00000009314.3"/>
</dbReference>
<dbReference type="Pfam" id="PF02023">
    <property type="entry name" value="SCAN"/>
    <property type="match status" value="1"/>
</dbReference>
<feature type="domain" description="SCAN box" evidence="4">
    <location>
        <begin position="48"/>
        <end position="128"/>
    </location>
</feature>
<reference evidence="5" key="2">
    <citation type="submission" date="2025-08" db="UniProtKB">
        <authorList>
            <consortium name="Ensembl"/>
        </authorList>
    </citation>
    <scope>IDENTIFICATION</scope>
    <source>
        <strain evidence="5">Isolate ISIS603380</strain>
    </source>
</reference>
<dbReference type="SUPFAM" id="SSF47353">
    <property type="entry name" value="Retrovirus capsid dimerization domain-like"/>
    <property type="match status" value="1"/>
</dbReference>
<keyword evidence="6" id="KW-1185">Reference proteome</keyword>
<dbReference type="CDD" id="cd07936">
    <property type="entry name" value="SCAN"/>
    <property type="match status" value="1"/>
</dbReference>
<evidence type="ECO:0000313" key="6">
    <source>
        <dbReference type="Proteomes" id="UP000007646"/>
    </source>
</evidence>
<dbReference type="Gene3D" id="1.10.4020.10">
    <property type="entry name" value="DNA breaking-rejoining enzymes"/>
    <property type="match status" value="1"/>
</dbReference>
<evidence type="ECO:0000259" key="4">
    <source>
        <dbReference type="PROSITE" id="PS50804"/>
    </source>
</evidence>
<dbReference type="STRING" id="9785.ENSLAFP00000007807"/>
<dbReference type="OMA" id="AFAWISH"/>
<dbReference type="FunCoup" id="G3T3H6">
    <property type="interactions" value="3"/>
</dbReference>
<dbReference type="SMART" id="SM00431">
    <property type="entry name" value="SCAN"/>
    <property type="match status" value="1"/>
</dbReference>
<name>G3T3H6_LOXAF</name>
<feature type="region of interest" description="Disordered" evidence="3">
    <location>
        <begin position="322"/>
        <end position="365"/>
    </location>
</feature>
<reference evidence="5 6" key="1">
    <citation type="submission" date="2009-06" db="EMBL/GenBank/DDBJ databases">
        <title>The Genome Sequence of Loxodonta africana (African elephant).</title>
        <authorList>
            <person name="Di Palma F."/>
            <person name="Heiman D."/>
            <person name="Young S."/>
            <person name="Johnson J."/>
            <person name="Lander E.S."/>
            <person name="Lindblad-Toh K."/>
        </authorList>
    </citation>
    <scope>NUCLEOTIDE SEQUENCE [LARGE SCALE GENOMIC DNA]</scope>
    <source>
        <strain evidence="5 6">Isolate ISIS603380</strain>
    </source>
</reference>
<dbReference type="eggNOG" id="KOG1721">
    <property type="taxonomic scope" value="Eukaryota"/>
</dbReference>
<sequence>MPPLEKVSATSRSSRTLLELPGLAASDLEEPKPFPEQAPANLEFSCLHFRNFVYQEATGPHKALAQLHELCREWLWPKTHTKEQMLELLVLEQFLGVLPEKVQPWVVAQCPESCKEAASLVEDLTRILGEPGGCCPVSPGLCSTLREGLEQSLMGPTPAPRTLCSLSGAIKGGCEGLPNWLAWSTLDTTLPEQGSISEQKPEEAEPKVGRARCVTFPKKTCLLHLGEWASSDPMEENLRSYTKLLLSEYQLSQPDGVSRLEIEELPLVEGAMQGLASQVSSGRRRQESRESMCEDYHVGETTMERFTREDFVYPSSGTAWEEEQLQKVPDPQEGEKPAQDRGTARESLTVATNPATPHQGLRRRRPHLESVGGQGLACDCSLSNHQQCHVREELAVGGHGLQSLSGQAWGATTAGSHATAEPRVHFSLVLAEHQKFHEKEKGYALGSASGPHPTAYGSHTGGSIGRLPESMEGDAVP</sequence>